<dbReference type="SMART" id="SM00220">
    <property type="entry name" value="S_TKc"/>
    <property type="match status" value="1"/>
</dbReference>
<reference evidence="11 12" key="1">
    <citation type="submission" date="2020-02" db="EMBL/GenBank/DDBJ databases">
        <authorList>
            <person name="Ma Q."/>
            <person name="Huang Y."/>
            <person name="Song X."/>
            <person name="Pei D."/>
        </authorList>
    </citation>
    <scope>NUCLEOTIDE SEQUENCE [LARGE SCALE GENOMIC DNA]</scope>
    <source>
        <strain evidence="11">Sxm20200214</strain>
        <tissue evidence="11">Leaf</tissue>
    </source>
</reference>
<dbReference type="GO" id="GO:0005524">
    <property type="term" value="F:ATP binding"/>
    <property type="evidence" value="ECO:0007669"/>
    <property type="project" value="UniProtKB-KW"/>
</dbReference>
<dbReference type="InterPro" id="IPR011009">
    <property type="entry name" value="Kinase-like_dom_sf"/>
</dbReference>
<keyword evidence="6" id="KW-0067">ATP-binding</keyword>
<evidence type="ECO:0000256" key="2">
    <source>
        <dbReference type="ARBA" id="ARBA00022527"/>
    </source>
</evidence>
<evidence type="ECO:0000256" key="3">
    <source>
        <dbReference type="ARBA" id="ARBA00022679"/>
    </source>
</evidence>
<keyword evidence="3" id="KW-0808">Transferase</keyword>
<dbReference type="CDD" id="cd13983">
    <property type="entry name" value="STKc_WNK"/>
    <property type="match status" value="1"/>
</dbReference>
<evidence type="ECO:0000256" key="9">
    <source>
        <dbReference type="SAM" id="MobiDB-lite"/>
    </source>
</evidence>
<evidence type="ECO:0000256" key="8">
    <source>
        <dbReference type="ARBA" id="ARBA00048679"/>
    </source>
</evidence>
<feature type="region of interest" description="Disordered" evidence="9">
    <location>
        <begin position="419"/>
        <end position="629"/>
    </location>
</feature>
<evidence type="ECO:0000259" key="10">
    <source>
        <dbReference type="PROSITE" id="PS50011"/>
    </source>
</evidence>
<keyword evidence="12" id="KW-1185">Reference proteome</keyword>
<dbReference type="FunFam" id="3.30.200.20:FF:000075">
    <property type="entry name" value="Probable serine/threonine-protein kinase WNK1"/>
    <property type="match status" value="1"/>
</dbReference>
<dbReference type="EC" id="2.7.11.1" evidence="1"/>
<keyword evidence="5" id="KW-0418">Kinase</keyword>
<sequence>MYSTEISSTAGTSSDSNPYVETDPSGRYGRFREVLGKGAMKTVYKAFDQVLGMEVAWNQVKLNEIFRSHEALQRLYSEVHLLKNLNHDSIIRYCTSWIDVNRRTFNFITELFTSGTLREYRRKYHKVDIRAIKSWSRQILNGLAYMHGHDPPVIHRDLKCDNIFVNGHLGQVKIGDLGLAAVLRESQQAHSVIGTPEFMAPELYDEEYNQLVDIYSFGMCVLEMLTGEYPYIECDNPAQIYKKVTSGTLPRSFRLIKNMEAQRFVGKCLETVSKRLSAKELLEDPFLAMTDEGDLAPLSRLPSQVAIQNLGANGTVVEPLPSVTDPTRTTDMSITGRMNSEDHTIFLQVQISDGNGYMRNIHFPFSIVSDTPLEVALEMVKELEITDWDPLEIAAMIENEISLLVPNWSAHGNPSLLHHSFGHEDDDEGGGRRTRPFYSAACSPEPPVDNNNAHEDPSLLHQSSSYEDDDDNGEGRGRTTQTFYSAYCSPDPTVAVKDNSNAHEDPSLRHQSFGHEVKDDNGDDGGRRTRPFYSASCSPEPPVAVKENNNNAHEDPSLRRHHGFGHEDDDDNGEGGGRRTLPFSSASSSSDSPVSVKDNNNAHEDPSLRHHSFGLEDDDDNGEGGGPRTSLFYSAACSLDPQVAVKEDNNNNDGSCNDGGSVSRGSNTLLSSSTSQHFPPVEDEDQSPQQRRRRLRLHKMRSLVDTRTQVLHRSLMELINRHTRRGRGSNTNLNELQHQPVADFLRRS</sequence>
<gene>
    <name evidence="11" type="ORF">Bca52824_000435</name>
</gene>
<feature type="domain" description="Protein kinase" evidence="10">
    <location>
        <begin position="29"/>
        <end position="287"/>
    </location>
</feature>
<comment type="catalytic activity">
    <reaction evidence="7">
        <text>L-threonyl-[protein] + ATP = O-phospho-L-threonyl-[protein] + ADP + H(+)</text>
        <dbReference type="Rhea" id="RHEA:46608"/>
        <dbReference type="Rhea" id="RHEA-COMP:11060"/>
        <dbReference type="Rhea" id="RHEA-COMP:11605"/>
        <dbReference type="ChEBI" id="CHEBI:15378"/>
        <dbReference type="ChEBI" id="CHEBI:30013"/>
        <dbReference type="ChEBI" id="CHEBI:30616"/>
        <dbReference type="ChEBI" id="CHEBI:61977"/>
        <dbReference type="ChEBI" id="CHEBI:456216"/>
        <dbReference type="EC" id="2.7.11.1"/>
    </reaction>
</comment>
<protein>
    <recommendedName>
        <fullName evidence="1">non-specific serine/threonine protein kinase</fullName>
        <ecNumber evidence="1">2.7.11.1</ecNumber>
    </recommendedName>
</protein>
<feature type="compositionally biased region" description="Low complexity" evidence="9">
    <location>
        <begin position="584"/>
        <end position="595"/>
    </location>
</feature>
<organism evidence="11 12">
    <name type="scientific">Brassica carinata</name>
    <name type="common">Ethiopian mustard</name>
    <name type="synonym">Abyssinian cabbage</name>
    <dbReference type="NCBI Taxonomy" id="52824"/>
    <lineage>
        <taxon>Eukaryota</taxon>
        <taxon>Viridiplantae</taxon>
        <taxon>Streptophyta</taxon>
        <taxon>Embryophyta</taxon>
        <taxon>Tracheophyta</taxon>
        <taxon>Spermatophyta</taxon>
        <taxon>Magnoliopsida</taxon>
        <taxon>eudicotyledons</taxon>
        <taxon>Gunneridae</taxon>
        <taxon>Pentapetalae</taxon>
        <taxon>rosids</taxon>
        <taxon>malvids</taxon>
        <taxon>Brassicales</taxon>
        <taxon>Brassicaceae</taxon>
        <taxon>Brassiceae</taxon>
        <taxon>Brassica</taxon>
    </lineage>
</organism>
<comment type="catalytic activity">
    <reaction evidence="8">
        <text>L-seryl-[protein] + ATP = O-phospho-L-seryl-[protein] + ADP + H(+)</text>
        <dbReference type="Rhea" id="RHEA:17989"/>
        <dbReference type="Rhea" id="RHEA-COMP:9863"/>
        <dbReference type="Rhea" id="RHEA-COMP:11604"/>
        <dbReference type="ChEBI" id="CHEBI:15378"/>
        <dbReference type="ChEBI" id="CHEBI:29999"/>
        <dbReference type="ChEBI" id="CHEBI:30616"/>
        <dbReference type="ChEBI" id="CHEBI:83421"/>
        <dbReference type="ChEBI" id="CHEBI:456216"/>
        <dbReference type="EC" id="2.7.11.1"/>
    </reaction>
</comment>
<evidence type="ECO:0000256" key="4">
    <source>
        <dbReference type="ARBA" id="ARBA00022741"/>
    </source>
</evidence>
<feature type="compositionally biased region" description="Basic and acidic residues" evidence="9">
    <location>
        <begin position="500"/>
        <end position="527"/>
    </location>
</feature>
<dbReference type="PROSITE" id="PS50011">
    <property type="entry name" value="PROTEIN_KINASE_DOM"/>
    <property type="match status" value="1"/>
</dbReference>
<evidence type="ECO:0000256" key="1">
    <source>
        <dbReference type="ARBA" id="ARBA00012513"/>
    </source>
</evidence>
<dbReference type="GO" id="GO:0004674">
    <property type="term" value="F:protein serine/threonine kinase activity"/>
    <property type="evidence" value="ECO:0007669"/>
    <property type="project" value="UniProtKB-KW"/>
</dbReference>
<dbReference type="EMBL" id="JAAMPC010000001">
    <property type="protein sequence ID" value="KAG2329255.1"/>
    <property type="molecule type" value="Genomic_DNA"/>
</dbReference>
<name>A0A8X7WHD8_BRACI</name>
<dbReference type="Gene3D" id="3.30.200.20">
    <property type="entry name" value="Phosphorylase Kinase, domain 1"/>
    <property type="match status" value="1"/>
</dbReference>
<evidence type="ECO:0000256" key="6">
    <source>
        <dbReference type="ARBA" id="ARBA00022840"/>
    </source>
</evidence>
<feature type="region of interest" description="Disordered" evidence="9">
    <location>
        <begin position="1"/>
        <end position="24"/>
    </location>
</feature>
<dbReference type="InterPro" id="IPR000719">
    <property type="entry name" value="Prot_kinase_dom"/>
</dbReference>
<evidence type="ECO:0000256" key="5">
    <source>
        <dbReference type="ARBA" id="ARBA00022777"/>
    </source>
</evidence>
<keyword evidence="4" id="KW-0547">Nucleotide-binding</keyword>
<dbReference type="Proteomes" id="UP000886595">
    <property type="component" value="Unassembled WGS sequence"/>
</dbReference>
<feature type="compositionally biased region" description="Low complexity" evidence="9">
    <location>
        <begin position="651"/>
        <end position="663"/>
    </location>
</feature>
<feature type="region of interest" description="Disordered" evidence="9">
    <location>
        <begin position="645"/>
        <end position="692"/>
    </location>
</feature>
<dbReference type="FunFam" id="1.10.510.10:FF:000046">
    <property type="entry name" value="probable serine/threonine-protein kinase WNK9"/>
    <property type="match status" value="1"/>
</dbReference>
<dbReference type="Pfam" id="PF00069">
    <property type="entry name" value="Pkinase"/>
    <property type="match status" value="1"/>
</dbReference>
<accession>A0A8X7WHD8</accession>
<dbReference type="InterPro" id="IPR050588">
    <property type="entry name" value="WNK_Ser-Thr_kinase"/>
</dbReference>
<dbReference type="SUPFAM" id="SSF56112">
    <property type="entry name" value="Protein kinase-like (PK-like)"/>
    <property type="match status" value="1"/>
</dbReference>
<feature type="compositionally biased region" description="Polar residues" evidence="9">
    <location>
        <begin position="1"/>
        <end position="19"/>
    </location>
</feature>
<evidence type="ECO:0000313" key="11">
    <source>
        <dbReference type="EMBL" id="KAG2329255.1"/>
    </source>
</evidence>
<evidence type="ECO:0000313" key="12">
    <source>
        <dbReference type="Proteomes" id="UP000886595"/>
    </source>
</evidence>
<proteinExistence type="predicted"/>
<dbReference type="Gene3D" id="1.10.510.10">
    <property type="entry name" value="Transferase(Phosphotransferase) domain 1"/>
    <property type="match status" value="1"/>
</dbReference>
<dbReference type="AlphaFoldDB" id="A0A8X7WHD8"/>
<feature type="compositionally biased region" description="Polar residues" evidence="9">
    <location>
        <begin position="664"/>
        <end position="677"/>
    </location>
</feature>
<comment type="caution">
    <text evidence="11">The sequence shown here is derived from an EMBL/GenBank/DDBJ whole genome shotgun (WGS) entry which is preliminary data.</text>
</comment>
<keyword evidence="2" id="KW-0723">Serine/threonine-protein kinase</keyword>
<evidence type="ECO:0000256" key="7">
    <source>
        <dbReference type="ARBA" id="ARBA00047899"/>
    </source>
</evidence>
<dbReference type="PANTHER" id="PTHR13902">
    <property type="entry name" value="SERINE/THREONINE-PROTEIN KINASE WNK WITH NO LYSINE -RELATED"/>
    <property type="match status" value="1"/>
</dbReference>
<dbReference type="OrthoDB" id="4062651at2759"/>
<dbReference type="PROSITE" id="PS00108">
    <property type="entry name" value="PROTEIN_KINASE_ST"/>
    <property type="match status" value="1"/>
</dbReference>
<dbReference type="InterPro" id="IPR008271">
    <property type="entry name" value="Ser/Thr_kinase_AS"/>
</dbReference>